<feature type="region of interest" description="Disordered" evidence="1">
    <location>
        <begin position="1"/>
        <end position="105"/>
    </location>
</feature>
<dbReference type="Proteomes" id="UP000800235">
    <property type="component" value="Unassembled WGS sequence"/>
</dbReference>
<evidence type="ECO:0000256" key="1">
    <source>
        <dbReference type="SAM" id="MobiDB-lite"/>
    </source>
</evidence>
<feature type="compositionally biased region" description="Basic and acidic residues" evidence="1">
    <location>
        <begin position="9"/>
        <end position="23"/>
    </location>
</feature>
<evidence type="ECO:0000313" key="2">
    <source>
        <dbReference type="EMBL" id="KAF2417503.1"/>
    </source>
</evidence>
<reference evidence="2" key="1">
    <citation type="journal article" date="2020" name="Stud. Mycol.">
        <title>101 Dothideomycetes genomes: a test case for predicting lifestyles and emergence of pathogens.</title>
        <authorList>
            <person name="Haridas S."/>
            <person name="Albert R."/>
            <person name="Binder M."/>
            <person name="Bloem J."/>
            <person name="Labutti K."/>
            <person name="Salamov A."/>
            <person name="Andreopoulos B."/>
            <person name="Baker S."/>
            <person name="Barry K."/>
            <person name="Bills G."/>
            <person name="Bluhm B."/>
            <person name="Cannon C."/>
            <person name="Castanera R."/>
            <person name="Culley D."/>
            <person name="Daum C."/>
            <person name="Ezra D."/>
            <person name="Gonzalez J."/>
            <person name="Henrissat B."/>
            <person name="Kuo A."/>
            <person name="Liang C."/>
            <person name="Lipzen A."/>
            <person name="Lutzoni F."/>
            <person name="Magnuson J."/>
            <person name="Mondo S."/>
            <person name="Nolan M."/>
            <person name="Ohm R."/>
            <person name="Pangilinan J."/>
            <person name="Park H.-J."/>
            <person name="Ramirez L."/>
            <person name="Alfaro M."/>
            <person name="Sun H."/>
            <person name="Tritt A."/>
            <person name="Yoshinaga Y."/>
            <person name="Zwiers L.-H."/>
            <person name="Turgeon B."/>
            <person name="Goodwin S."/>
            <person name="Spatafora J."/>
            <person name="Crous P."/>
            <person name="Grigoriev I."/>
        </authorList>
    </citation>
    <scope>NUCLEOTIDE SEQUENCE</scope>
    <source>
        <strain evidence="2">CBS 130266</strain>
    </source>
</reference>
<feature type="compositionally biased region" description="Polar residues" evidence="1">
    <location>
        <begin position="43"/>
        <end position="60"/>
    </location>
</feature>
<dbReference type="AlphaFoldDB" id="A0A9P4NEP8"/>
<proteinExistence type="predicted"/>
<evidence type="ECO:0000313" key="3">
    <source>
        <dbReference type="Proteomes" id="UP000800235"/>
    </source>
</evidence>
<feature type="compositionally biased region" description="Low complexity" evidence="1">
    <location>
        <begin position="61"/>
        <end position="72"/>
    </location>
</feature>
<feature type="compositionally biased region" description="Polar residues" evidence="1">
    <location>
        <begin position="96"/>
        <end position="105"/>
    </location>
</feature>
<comment type="caution">
    <text evidence="2">The sequence shown here is derived from an EMBL/GenBank/DDBJ whole genome shotgun (WGS) entry which is preliminary data.</text>
</comment>
<accession>A0A9P4NEP8</accession>
<protein>
    <submittedName>
        <fullName evidence="2">Uncharacterized protein</fullName>
    </submittedName>
</protein>
<dbReference type="EMBL" id="MU007139">
    <property type="protein sequence ID" value="KAF2417503.1"/>
    <property type="molecule type" value="Genomic_DNA"/>
</dbReference>
<sequence length="221" mass="25597">MGDPESDSGEDKFTIASPPRDRNQPLGRNPSRNLHEAHISQRADVTTCEQRSLSPEPSTIPQQSVSPPQAVQHGRPRPAPRPQKTYYKPPRMNKHGQPSSSHIPNSQRMMGLAKFWRTQCPKLHSLSPQDLRDRLSERYILEQIRDAIYDEMRKLAMMFPPKHAARVLWFANEAQARTLFKEISKDSTLDARHKMKRFESYVKGCCEHASRFHRRKSSAWF</sequence>
<gene>
    <name evidence="2" type="ORF">EJ08DRAFT_684089</name>
</gene>
<keyword evidence="3" id="KW-1185">Reference proteome</keyword>
<organism evidence="2 3">
    <name type="scientific">Tothia fuscella</name>
    <dbReference type="NCBI Taxonomy" id="1048955"/>
    <lineage>
        <taxon>Eukaryota</taxon>
        <taxon>Fungi</taxon>
        <taxon>Dikarya</taxon>
        <taxon>Ascomycota</taxon>
        <taxon>Pezizomycotina</taxon>
        <taxon>Dothideomycetes</taxon>
        <taxon>Pleosporomycetidae</taxon>
        <taxon>Venturiales</taxon>
        <taxon>Cylindrosympodiaceae</taxon>
        <taxon>Tothia</taxon>
    </lineage>
</organism>
<name>A0A9P4NEP8_9PEZI</name>